<feature type="region of interest" description="Disordered" evidence="1">
    <location>
        <begin position="1"/>
        <end position="113"/>
    </location>
</feature>
<feature type="compositionally biased region" description="Polar residues" evidence="1">
    <location>
        <begin position="87"/>
        <end position="101"/>
    </location>
</feature>
<feature type="region of interest" description="Disordered" evidence="1">
    <location>
        <begin position="163"/>
        <end position="185"/>
    </location>
</feature>
<evidence type="ECO:0000313" key="2">
    <source>
        <dbReference type="EMBL" id="KAF2432325.1"/>
    </source>
</evidence>
<proteinExistence type="predicted"/>
<feature type="compositionally biased region" description="Low complexity" evidence="1">
    <location>
        <begin position="53"/>
        <end position="78"/>
    </location>
</feature>
<feature type="compositionally biased region" description="Pro residues" evidence="1">
    <location>
        <begin position="10"/>
        <end position="29"/>
    </location>
</feature>
<comment type="caution">
    <text evidence="2">The sequence shown here is derived from an EMBL/GenBank/DDBJ whole genome shotgun (WGS) entry which is preliminary data.</text>
</comment>
<gene>
    <name evidence="2" type="ORF">EJ08DRAFT_129560</name>
</gene>
<dbReference type="Proteomes" id="UP000800235">
    <property type="component" value="Unassembled WGS sequence"/>
</dbReference>
<evidence type="ECO:0000256" key="1">
    <source>
        <dbReference type="SAM" id="MobiDB-lite"/>
    </source>
</evidence>
<accession>A0A9P4NU80</accession>
<name>A0A9P4NU80_9PEZI</name>
<sequence length="185" mass="20860">MPDQAAPGPYYSPPGPQQHPRRPPPPPQWPHQAPGQYQPPRGPPQPPMRPHQQHPGAHQPSSSSYQYASSQPYTSSQTDFDDAEGNYGNQGTKDYANQGTKDASRGGRKFEGENKVLMRRLRGIFLSKYKGPLQVPDFRSYEERAQFLGPPWSVQALKAEMDKMDKERKEHDHRTGQEWGKGNAS</sequence>
<protein>
    <submittedName>
        <fullName evidence="2">Uncharacterized protein</fullName>
    </submittedName>
</protein>
<reference evidence="2" key="1">
    <citation type="journal article" date="2020" name="Stud. Mycol.">
        <title>101 Dothideomycetes genomes: a test case for predicting lifestyles and emergence of pathogens.</title>
        <authorList>
            <person name="Haridas S."/>
            <person name="Albert R."/>
            <person name="Binder M."/>
            <person name="Bloem J."/>
            <person name="Labutti K."/>
            <person name="Salamov A."/>
            <person name="Andreopoulos B."/>
            <person name="Baker S."/>
            <person name="Barry K."/>
            <person name="Bills G."/>
            <person name="Bluhm B."/>
            <person name="Cannon C."/>
            <person name="Castanera R."/>
            <person name="Culley D."/>
            <person name="Daum C."/>
            <person name="Ezra D."/>
            <person name="Gonzalez J."/>
            <person name="Henrissat B."/>
            <person name="Kuo A."/>
            <person name="Liang C."/>
            <person name="Lipzen A."/>
            <person name="Lutzoni F."/>
            <person name="Magnuson J."/>
            <person name="Mondo S."/>
            <person name="Nolan M."/>
            <person name="Ohm R."/>
            <person name="Pangilinan J."/>
            <person name="Park H.-J."/>
            <person name="Ramirez L."/>
            <person name="Alfaro M."/>
            <person name="Sun H."/>
            <person name="Tritt A."/>
            <person name="Yoshinaga Y."/>
            <person name="Zwiers L.-H."/>
            <person name="Turgeon B."/>
            <person name="Goodwin S."/>
            <person name="Spatafora J."/>
            <person name="Crous P."/>
            <person name="Grigoriev I."/>
        </authorList>
    </citation>
    <scope>NUCLEOTIDE SEQUENCE</scope>
    <source>
        <strain evidence="2">CBS 130266</strain>
    </source>
</reference>
<evidence type="ECO:0000313" key="3">
    <source>
        <dbReference type="Proteomes" id="UP000800235"/>
    </source>
</evidence>
<feature type="compositionally biased region" description="Pro residues" evidence="1">
    <location>
        <begin position="40"/>
        <end position="49"/>
    </location>
</feature>
<keyword evidence="3" id="KW-1185">Reference proteome</keyword>
<dbReference type="EMBL" id="MU007026">
    <property type="protein sequence ID" value="KAF2432325.1"/>
    <property type="molecule type" value="Genomic_DNA"/>
</dbReference>
<feature type="compositionally biased region" description="Basic and acidic residues" evidence="1">
    <location>
        <begin position="102"/>
        <end position="113"/>
    </location>
</feature>
<dbReference type="AlphaFoldDB" id="A0A9P4NU80"/>
<feature type="compositionally biased region" description="Low complexity" evidence="1">
    <location>
        <begin position="30"/>
        <end position="39"/>
    </location>
</feature>
<feature type="compositionally biased region" description="Basic and acidic residues" evidence="1">
    <location>
        <begin position="163"/>
        <end position="176"/>
    </location>
</feature>
<organism evidence="2 3">
    <name type="scientific">Tothia fuscella</name>
    <dbReference type="NCBI Taxonomy" id="1048955"/>
    <lineage>
        <taxon>Eukaryota</taxon>
        <taxon>Fungi</taxon>
        <taxon>Dikarya</taxon>
        <taxon>Ascomycota</taxon>
        <taxon>Pezizomycotina</taxon>
        <taxon>Dothideomycetes</taxon>
        <taxon>Pleosporomycetidae</taxon>
        <taxon>Venturiales</taxon>
        <taxon>Cylindrosympodiaceae</taxon>
        <taxon>Tothia</taxon>
    </lineage>
</organism>